<dbReference type="InterPro" id="IPR009988">
    <property type="entry name" value="DUF1510"/>
</dbReference>
<keyword evidence="2" id="KW-0472">Membrane</keyword>
<evidence type="ECO:0000259" key="3">
    <source>
        <dbReference type="Pfam" id="PF07423"/>
    </source>
</evidence>
<organism evidence="4 5">
    <name type="scientific">Amphibacillus xylanus (strain ATCC 51415 / DSM 6626 / JCM 7361 / LMG 17667 / NBRC 15112 / Ep01)</name>
    <dbReference type="NCBI Taxonomy" id="698758"/>
    <lineage>
        <taxon>Bacteria</taxon>
        <taxon>Bacillati</taxon>
        <taxon>Bacillota</taxon>
        <taxon>Bacilli</taxon>
        <taxon>Bacillales</taxon>
        <taxon>Bacillaceae</taxon>
        <taxon>Amphibacillus</taxon>
    </lineage>
</organism>
<evidence type="ECO:0000256" key="1">
    <source>
        <dbReference type="SAM" id="MobiDB-lite"/>
    </source>
</evidence>
<dbReference type="AlphaFoldDB" id="K0J7A0"/>
<protein>
    <recommendedName>
        <fullName evidence="3">DUF1510 domain-containing protein</fullName>
    </recommendedName>
</protein>
<keyword evidence="5" id="KW-1185">Reference proteome</keyword>
<feature type="compositionally biased region" description="Acidic residues" evidence="1">
    <location>
        <begin position="58"/>
        <end position="71"/>
    </location>
</feature>
<sequence length="228" mass="26078">MESEYPTYSRLNRYQKKRKNTRWLLFFAIAGFALAVCLVVVLALSGSNEEAALRDPDVTTEDSDTESPAGDEGDHGDQNLDTSDQLSDEDEEPDLEQPVEQDPDDFVLETVASSDENVMYAYTSTWEPIPTVQEEPHEITWEQSSVDWKEMMKAAELATGVNVDEMYYLWVSGNGPQSVIATFSNSAMDEHFRVYITWVEEQGWRPDQVDILYEHDQMHRFQPSSSEE</sequence>
<dbReference type="RefSeq" id="WP_015009813.1">
    <property type="nucleotide sequence ID" value="NC_018704.1"/>
</dbReference>
<dbReference type="OrthoDB" id="2168558at2"/>
<dbReference type="HOGENOM" id="CLU_089213_1_0_9"/>
<dbReference type="KEGG" id="axl:AXY_10760"/>
<name>K0J7A0_AMPXN</name>
<dbReference type="Proteomes" id="UP000006294">
    <property type="component" value="Chromosome"/>
</dbReference>
<feature type="domain" description="DUF1510" evidence="3">
    <location>
        <begin position="122"/>
        <end position="210"/>
    </location>
</feature>
<evidence type="ECO:0000313" key="5">
    <source>
        <dbReference type="Proteomes" id="UP000006294"/>
    </source>
</evidence>
<gene>
    <name evidence="4" type="ordered locus">AXY_10760</name>
</gene>
<feature type="compositionally biased region" description="Acidic residues" evidence="1">
    <location>
        <begin position="86"/>
        <end position="105"/>
    </location>
</feature>
<feature type="transmembrane region" description="Helical" evidence="2">
    <location>
        <begin position="23"/>
        <end position="44"/>
    </location>
</feature>
<evidence type="ECO:0000256" key="2">
    <source>
        <dbReference type="SAM" id="Phobius"/>
    </source>
</evidence>
<keyword evidence="2" id="KW-0812">Transmembrane</keyword>
<feature type="region of interest" description="Disordered" evidence="1">
    <location>
        <begin position="51"/>
        <end position="105"/>
    </location>
</feature>
<reference evidence="4 5" key="1">
    <citation type="submission" date="2011-01" db="EMBL/GenBank/DDBJ databases">
        <title>Whole genome sequence of Amphibacillus xylinus NBRC 15112.</title>
        <authorList>
            <person name="Nakazawa H."/>
            <person name="Katano Y."/>
            <person name="Nakamura S."/>
            <person name="Sasagawa M."/>
            <person name="Fukada J."/>
            <person name="Arai T."/>
            <person name="Sasakura N."/>
            <person name="Mochizuki D."/>
            <person name="Hosoyama A."/>
            <person name="Harada K."/>
            <person name="Horikawa H."/>
            <person name="Kato Y."/>
            <person name="Harada T."/>
            <person name="Sasaki K."/>
            <person name="Sekiguchi M."/>
            <person name="Hodoyama M."/>
            <person name="Nishiko R."/>
            <person name="Narita H."/>
            <person name="Hanamaki A."/>
            <person name="Hata C."/>
            <person name="Konno Y."/>
            <person name="Niimura Y."/>
            <person name="Yamazaki S."/>
            <person name="Fujita N."/>
        </authorList>
    </citation>
    <scope>NUCLEOTIDE SEQUENCE [LARGE SCALE GENOMIC DNA]</scope>
    <source>
        <strain evidence="5">ATCC 51415 / DSM 6626 / JCM 7361 / LMG 17667 / NBRC 15112 / Ep01</strain>
    </source>
</reference>
<accession>K0J7A0</accession>
<keyword evidence="2" id="KW-1133">Transmembrane helix</keyword>
<dbReference type="eggNOG" id="ENOG5032DEE">
    <property type="taxonomic scope" value="Bacteria"/>
</dbReference>
<dbReference type="Pfam" id="PF07423">
    <property type="entry name" value="DUF1510"/>
    <property type="match status" value="1"/>
</dbReference>
<dbReference type="STRING" id="698758.AXY_10760"/>
<evidence type="ECO:0000313" key="4">
    <source>
        <dbReference type="EMBL" id="BAM47208.1"/>
    </source>
</evidence>
<dbReference type="EMBL" id="AP012050">
    <property type="protein sequence ID" value="BAM47208.1"/>
    <property type="molecule type" value="Genomic_DNA"/>
</dbReference>
<proteinExistence type="predicted"/>